<dbReference type="Proteomes" id="UP000321304">
    <property type="component" value="Unassembled WGS sequence"/>
</dbReference>
<proteinExistence type="predicted"/>
<protein>
    <submittedName>
        <fullName evidence="1">Uncharacterized protein</fullName>
    </submittedName>
</protein>
<evidence type="ECO:0000313" key="1">
    <source>
        <dbReference type="EMBL" id="TWB89413.1"/>
    </source>
</evidence>
<gene>
    <name evidence="1" type="ORF">FBZ93_116130</name>
</gene>
<keyword evidence="2" id="KW-1185">Reference proteome</keyword>
<dbReference type="RefSeq" id="WP_146991722.1">
    <property type="nucleotide sequence ID" value="NZ_VITY01000016.1"/>
</dbReference>
<evidence type="ECO:0000313" key="2">
    <source>
        <dbReference type="Proteomes" id="UP000321304"/>
    </source>
</evidence>
<comment type="caution">
    <text evidence="1">The sequence shown here is derived from an EMBL/GenBank/DDBJ whole genome shotgun (WGS) entry which is preliminary data.</text>
</comment>
<dbReference type="AlphaFoldDB" id="A0A560L1Q9"/>
<sequence>MEPESKLEIVVAYPAARDDLKQTGVSREETLAQLKARVLIAFELTEGTGPDGTVTSYVFYHEKTKLEDLNRTLGQIAGREDILRLKLAQQVVYG</sequence>
<dbReference type="OrthoDB" id="8553452at2"/>
<dbReference type="EMBL" id="VITY01000016">
    <property type="protein sequence ID" value="TWB89413.1"/>
    <property type="molecule type" value="Genomic_DNA"/>
</dbReference>
<accession>A0A560L1Q9</accession>
<name>A0A560L1Q9_9BRAD</name>
<reference evidence="1 2" key="1">
    <citation type="submission" date="2019-06" db="EMBL/GenBank/DDBJ databases">
        <title>Genomic Encyclopedia of Type Strains, Phase IV (KMG-V): Genome sequencing to study the core and pangenomes of soil and plant-associated prokaryotes.</title>
        <authorList>
            <person name="Whitman W."/>
        </authorList>
    </citation>
    <scope>NUCLEOTIDE SEQUENCE [LARGE SCALE GENOMIC DNA]</scope>
    <source>
        <strain evidence="1 2">BR 10355</strain>
    </source>
</reference>
<organism evidence="1 2">
    <name type="scientific">Bradyrhizobium macuxiense</name>
    <dbReference type="NCBI Taxonomy" id="1755647"/>
    <lineage>
        <taxon>Bacteria</taxon>
        <taxon>Pseudomonadati</taxon>
        <taxon>Pseudomonadota</taxon>
        <taxon>Alphaproteobacteria</taxon>
        <taxon>Hyphomicrobiales</taxon>
        <taxon>Nitrobacteraceae</taxon>
        <taxon>Bradyrhizobium</taxon>
    </lineage>
</organism>